<sequence length="80" mass="9123">MQHDAENSMIVTLSMVFCLINDPTQCRTVTPMISSDQYLTMSNCPIAGQTEGARWVDEHPLYQMKRVRCHVGNKPPERDV</sequence>
<dbReference type="AlphaFoldDB" id="W9GYJ6"/>
<keyword evidence="2" id="KW-1185">Reference proteome</keyword>
<organism evidence="1 2">
    <name type="scientific">Skermanella stibiiresistens SB22</name>
    <dbReference type="NCBI Taxonomy" id="1385369"/>
    <lineage>
        <taxon>Bacteria</taxon>
        <taxon>Pseudomonadati</taxon>
        <taxon>Pseudomonadota</taxon>
        <taxon>Alphaproteobacteria</taxon>
        <taxon>Rhodospirillales</taxon>
        <taxon>Azospirillaceae</taxon>
        <taxon>Skermanella</taxon>
    </lineage>
</organism>
<comment type="caution">
    <text evidence="1">The sequence shown here is derived from an EMBL/GenBank/DDBJ whole genome shotgun (WGS) entry which is preliminary data.</text>
</comment>
<evidence type="ECO:0008006" key="3">
    <source>
        <dbReference type="Google" id="ProtNLM"/>
    </source>
</evidence>
<protein>
    <recommendedName>
        <fullName evidence="3">Secreted protein</fullName>
    </recommendedName>
</protein>
<proteinExistence type="predicted"/>
<evidence type="ECO:0000313" key="1">
    <source>
        <dbReference type="EMBL" id="EWY36553.1"/>
    </source>
</evidence>
<accession>W9GYJ6</accession>
<evidence type="ECO:0000313" key="2">
    <source>
        <dbReference type="Proteomes" id="UP000019486"/>
    </source>
</evidence>
<reference evidence="1 2" key="1">
    <citation type="submission" date="2013-08" db="EMBL/GenBank/DDBJ databases">
        <title>The genome sequence of Skermanella stibiiresistens.</title>
        <authorList>
            <person name="Zhu W."/>
            <person name="Wang G."/>
        </authorList>
    </citation>
    <scope>NUCLEOTIDE SEQUENCE [LARGE SCALE GENOMIC DNA]</scope>
    <source>
        <strain evidence="1 2">SB22</strain>
    </source>
</reference>
<name>W9GYJ6_9PROT</name>
<dbReference type="Proteomes" id="UP000019486">
    <property type="component" value="Unassembled WGS sequence"/>
</dbReference>
<dbReference type="STRING" id="1385369.N825_26315"/>
<dbReference type="EMBL" id="AVFL01000040">
    <property type="protein sequence ID" value="EWY36553.1"/>
    <property type="molecule type" value="Genomic_DNA"/>
</dbReference>
<gene>
    <name evidence="1" type="ORF">N825_26315</name>
</gene>